<dbReference type="AlphaFoldDB" id="A0A0R1VHA5"/>
<evidence type="ECO:0000256" key="2">
    <source>
        <dbReference type="ARBA" id="ARBA00007935"/>
    </source>
</evidence>
<dbReference type="EMBL" id="AZGB01000025">
    <property type="protein sequence ID" value="KRM04858.1"/>
    <property type="molecule type" value="Genomic_DNA"/>
</dbReference>
<keyword evidence="6 8" id="KW-1133">Transmembrane helix</keyword>
<organism evidence="9 10">
    <name type="scientific">Liquorilactobacillus ghanensis DSM 18630</name>
    <dbReference type="NCBI Taxonomy" id="1423750"/>
    <lineage>
        <taxon>Bacteria</taxon>
        <taxon>Bacillati</taxon>
        <taxon>Bacillota</taxon>
        <taxon>Bacilli</taxon>
        <taxon>Lactobacillales</taxon>
        <taxon>Lactobacillaceae</taxon>
        <taxon>Liquorilactobacillus</taxon>
    </lineage>
</organism>
<dbReference type="SUPFAM" id="SSF81345">
    <property type="entry name" value="ABC transporter involved in vitamin B12 uptake, BtuC"/>
    <property type="match status" value="1"/>
</dbReference>
<proteinExistence type="inferred from homology"/>
<dbReference type="CDD" id="cd06550">
    <property type="entry name" value="TM_ABC_iron-siderophores_like"/>
    <property type="match status" value="1"/>
</dbReference>
<dbReference type="PATRIC" id="fig|1423750.3.peg.1931"/>
<gene>
    <name evidence="9" type="ORF">FC89_GL001887</name>
</gene>
<sequence length="332" mass="34942">MIGVKKKYALIGITSLIVLIVITVFSVFFGSKSINLSMVAKTLEQGSFQTLNQSIVLKRIIRTLFGVLCGGVLGISGVLMQAVTRNPLADPSILGVNNGAAFFIVCGLTFFQIHSLKEYILFSLLGSLVAFGGVLLIVTSAGRQASPIFFILSGMSVSVLFSSGVTILMLLDQYAADQFRYWQLGSLGSASKQTTIILAIVFLLGLLISLNLTPALNALALGESFSVSLGANPRVIRIASSLVGVILCAFATAFAGPIGFIGLLATHLARLVVGSSYFELILFSPLFGAILLPLADTIGRILGAPGEINVGVMTALIGAPTLIYLARKGEQH</sequence>
<dbReference type="Gene3D" id="1.10.3470.10">
    <property type="entry name" value="ABC transporter involved in vitamin B12 uptake, BtuC"/>
    <property type="match status" value="1"/>
</dbReference>
<evidence type="ECO:0000256" key="5">
    <source>
        <dbReference type="ARBA" id="ARBA00022692"/>
    </source>
</evidence>
<dbReference type="Pfam" id="PF01032">
    <property type="entry name" value="FecCD"/>
    <property type="match status" value="1"/>
</dbReference>
<feature type="transmembrane region" description="Helical" evidence="8">
    <location>
        <begin position="7"/>
        <end position="29"/>
    </location>
</feature>
<keyword evidence="7 8" id="KW-0472">Membrane</keyword>
<evidence type="ECO:0000256" key="4">
    <source>
        <dbReference type="ARBA" id="ARBA00022475"/>
    </source>
</evidence>
<evidence type="ECO:0000256" key="7">
    <source>
        <dbReference type="ARBA" id="ARBA00023136"/>
    </source>
</evidence>
<keyword evidence="10" id="KW-1185">Reference proteome</keyword>
<comment type="caution">
    <text evidence="9">The sequence shown here is derived from an EMBL/GenBank/DDBJ whole genome shotgun (WGS) entry which is preliminary data.</text>
</comment>
<feature type="transmembrane region" description="Helical" evidence="8">
    <location>
        <begin position="242"/>
        <end position="265"/>
    </location>
</feature>
<dbReference type="PANTHER" id="PTHR30472:SF1">
    <property type="entry name" value="FE(3+) DICITRATE TRANSPORT SYSTEM PERMEASE PROTEIN FECC-RELATED"/>
    <property type="match status" value="1"/>
</dbReference>
<dbReference type="PANTHER" id="PTHR30472">
    <property type="entry name" value="FERRIC ENTEROBACTIN TRANSPORT SYSTEM PERMEASE PROTEIN"/>
    <property type="match status" value="1"/>
</dbReference>
<dbReference type="GO" id="GO:0005886">
    <property type="term" value="C:plasma membrane"/>
    <property type="evidence" value="ECO:0007669"/>
    <property type="project" value="UniProtKB-SubCell"/>
</dbReference>
<evidence type="ECO:0000256" key="1">
    <source>
        <dbReference type="ARBA" id="ARBA00004651"/>
    </source>
</evidence>
<feature type="transmembrane region" description="Helical" evidence="8">
    <location>
        <begin position="150"/>
        <end position="176"/>
    </location>
</feature>
<evidence type="ECO:0000256" key="6">
    <source>
        <dbReference type="ARBA" id="ARBA00022989"/>
    </source>
</evidence>
<feature type="transmembrane region" description="Helical" evidence="8">
    <location>
        <begin position="92"/>
        <end position="113"/>
    </location>
</feature>
<feature type="transmembrane region" description="Helical" evidence="8">
    <location>
        <begin position="307"/>
        <end position="326"/>
    </location>
</feature>
<dbReference type="GO" id="GO:0022857">
    <property type="term" value="F:transmembrane transporter activity"/>
    <property type="evidence" value="ECO:0007669"/>
    <property type="project" value="InterPro"/>
</dbReference>
<keyword evidence="5 8" id="KW-0812">Transmembrane</keyword>
<feature type="transmembrane region" description="Helical" evidence="8">
    <location>
        <begin position="277"/>
        <end position="295"/>
    </location>
</feature>
<feature type="transmembrane region" description="Helical" evidence="8">
    <location>
        <begin position="60"/>
        <end position="80"/>
    </location>
</feature>
<evidence type="ECO:0000313" key="10">
    <source>
        <dbReference type="Proteomes" id="UP000051451"/>
    </source>
</evidence>
<protein>
    <submittedName>
        <fullName evidence="9">Transport system permease protein</fullName>
    </submittedName>
</protein>
<evidence type="ECO:0000256" key="8">
    <source>
        <dbReference type="SAM" id="Phobius"/>
    </source>
</evidence>
<evidence type="ECO:0000256" key="3">
    <source>
        <dbReference type="ARBA" id="ARBA00022448"/>
    </source>
</evidence>
<comment type="similarity">
    <text evidence="2">Belongs to the binding-protein-dependent transport system permease family. FecCD subfamily.</text>
</comment>
<feature type="transmembrane region" description="Helical" evidence="8">
    <location>
        <begin position="119"/>
        <end position="138"/>
    </location>
</feature>
<dbReference type="Proteomes" id="UP000051451">
    <property type="component" value="Unassembled WGS sequence"/>
</dbReference>
<dbReference type="GeneID" id="98319679"/>
<comment type="subcellular location">
    <subcellularLocation>
        <location evidence="1">Cell membrane</location>
        <topology evidence="1">Multi-pass membrane protein</topology>
    </subcellularLocation>
</comment>
<feature type="transmembrane region" description="Helical" evidence="8">
    <location>
        <begin position="196"/>
        <end position="221"/>
    </location>
</feature>
<reference evidence="9 10" key="1">
    <citation type="journal article" date="2015" name="Genome Announc.">
        <title>Expanding the biotechnology potential of lactobacilli through comparative genomics of 213 strains and associated genera.</title>
        <authorList>
            <person name="Sun Z."/>
            <person name="Harris H.M."/>
            <person name="McCann A."/>
            <person name="Guo C."/>
            <person name="Argimon S."/>
            <person name="Zhang W."/>
            <person name="Yang X."/>
            <person name="Jeffery I.B."/>
            <person name="Cooney J.C."/>
            <person name="Kagawa T.F."/>
            <person name="Liu W."/>
            <person name="Song Y."/>
            <person name="Salvetti E."/>
            <person name="Wrobel A."/>
            <person name="Rasinkangas P."/>
            <person name="Parkhill J."/>
            <person name="Rea M.C."/>
            <person name="O'Sullivan O."/>
            <person name="Ritari J."/>
            <person name="Douillard F.P."/>
            <person name="Paul Ross R."/>
            <person name="Yang R."/>
            <person name="Briner A.E."/>
            <person name="Felis G.E."/>
            <person name="de Vos W.M."/>
            <person name="Barrangou R."/>
            <person name="Klaenhammer T.R."/>
            <person name="Caufield P.W."/>
            <person name="Cui Y."/>
            <person name="Zhang H."/>
            <person name="O'Toole P.W."/>
        </authorList>
    </citation>
    <scope>NUCLEOTIDE SEQUENCE [LARGE SCALE GENOMIC DNA]</scope>
    <source>
        <strain evidence="9 10">DSM 18630</strain>
    </source>
</reference>
<dbReference type="STRING" id="1423750.FC89_GL001887"/>
<dbReference type="InterPro" id="IPR000522">
    <property type="entry name" value="ABC_transptr_permease_BtuC"/>
</dbReference>
<accession>A0A0R1VHA5</accession>
<dbReference type="GO" id="GO:0033214">
    <property type="term" value="P:siderophore-iron import into cell"/>
    <property type="evidence" value="ECO:0007669"/>
    <property type="project" value="TreeGrafter"/>
</dbReference>
<evidence type="ECO:0000313" key="9">
    <source>
        <dbReference type="EMBL" id="KRM04858.1"/>
    </source>
</evidence>
<dbReference type="InterPro" id="IPR037294">
    <property type="entry name" value="ABC_BtuC-like"/>
</dbReference>
<keyword evidence="4" id="KW-1003">Cell membrane</keyword>
<name>A0A0R1VHA5_9LACO</name>
<dbReference type="RefSeq" id="WP_057872402.1">
    <property type="nucleotide sequence ID" value="NZ_AZGB01000025.1"/>
</dbReference>
<keyword evidence="3" id="KW-0813">Transport</keyword>
<dbReference type="OrthoDB" id="9811721at2"/>